<evidence type="ECO:0000313" key="2">
    <source>
        <dbReference type="Proteomes" id="UP000094580"/>
    </source>
</evidence>
<dbReference type="EMBL" id="MDKC01000032">
    <property type="protein sequence ID" value="ODG91046.1"/>
    <property type="molecule type" value="Genomic_DNA"/>
</dbReference>
<organism evidence="1 2">
    <name type="scientific">Gottfriedia luciferensis</name>
    <dbReference type="NCBI Taxonomy" id="178774"/>
    <lineage>
        <taxon>Bacteria</taxon>
        <taxon>Bacillati</taxon>
        <taxon>Bacillota</taxon>
        <taxon>Bacilli</taxon>
        <taxon>Bacillales</taxon>
        <taxon>Bacillaceae</taxon>
        <taxon>Gottfriedia</taxon>
    </lineage>
</organism>
<evidence type="ECO:0000313" key="1">
    <source>
        <dbReference type="EMBL" id="ODG91046.1"/>
    </source>
</evidence>
<dbReference type="Proteomes" id="UP000094580">
    <property type="component" value="Unassembled WGS sequence"/>
</dbReference>
<gene>
    <name evidence="1" type="ORF">BED47_08435</name>
</gene>
<keyword evidence="2" id="KW-1185">Reference proteome</keyword>
<sequence length="140" mass="15451">MLEENIKEKEGKDQNQITTIEDDGLQASLEKQIVAASWVKAVAQLYETITLSKLYSIDKDSIFQGKRDIISGMWIGTAGQLSVAFYVSKQLFTSDKKNLLELQRKIVLSDSIQLVGNALALIGAAEVIQEEIGDGEIFIS</sequence>
<name>A0ABX2ZPC2_9BACI</name>
<reference evidence="1 2" key="1">
    <citation type="submission" date="2016-07" db="EMBL/GenBank/DDBJ databases">
        <authorList>
            <person name="Townsley L."/>
            <person name="Shank E.A."/>
        </authorList>
    </citation>
    <scope>NUCLEOTIDE SEQUENCE [LARGE SCALE GENOMIC DNA]</scope>
    <source>
        <strain evidence="1 2">CH01</strain>
    </source>
</reference>
<dbReference type="RefSeq" id="WP_069034416.1">
    <property type="nucleotide sequence ID" value="NZ_MDKC01000032.1"/>
</dbReference>
<protein>
    <submittedName>
        <fullName evidence="1">Uncharacterized protein</fullName>
    </submittedName>
</protein>
<proteinExistence type="predicted"/>
<comment type="caution">
    <text evidence="1">The sequence shown here is derived from an EMBL/GenBank/DDBJ whole genome shotgun (WGS) entry which is preliminary data.</text>
</comment>
<accession>A0ABX2ZPC2</accession>